<keyword evidence="1" id="KW-0805">Transcription regulation</keyword>
<dbReference type="AlphaFoldDB" id="A0AAP0I1D9"/>
<name>A0AAP0I1D9_9MAGN</name>
<accession>A0AAP0I1D9</accession>
<keyword evidence="1" id="KW-0678">Repressor</keyword>
<dbReference type="GO" id="GO:0009734">
    <property type="term" value="P:auxin-activated signaling pathway"/>
    <property type="evidence" value="ECO:0007669"/>
    <property type="project" value="UniProtKB-UniRule"/>
</dbReference>
<keyword evidence="4" id="KW-1185">Reference proteome</keyword>
<keyword evidence="1" id="KW-0927">Auxin signaling pathway</keyword>
<dbReference type="EMBL" id="JBBNAG010000009">
    <property type="protein sequence ID" value="KAK9104551.1"/>
    <property type="molecule type" value="Genomic_DNA"/>
</dbReference>
<keyword evidence="1" id="KW-0539">Nucleus</keyword>
<evidence type="ECO:0000313" key="4">
    <source>
        <dbReference type="Proteomes" id="UP001419268"/>
    </source>
</evidence>
<evidence type="ECO:0000259" key="2">
    <source>
        <dbReference type="Pfam" id="PF02309"/>
    </source>
</evidence>
<keyword evidence="1" id="KW-0804">Transcription</keyword>
<gene>
    <name evidence="3" type="ORF">Scep_021395</name>
</gene>
<protein>
    <recommendedName>
        <fullName evidence="1">Auxin-responsive protein</fullName>
    </recommendedName>
</protein>
<sequence>MVMNKAPQITVVLEGRSICQCINLHKHFSCQSLAKALQVMFTVDSSVGDGDIEVNPVSNHDDHELAFSNAVPGRLVAYEDLKDDLILVGDLN</sequence>
<dbReference type="Pfam" id="PF02309">
    <property type="entry name" value="AUX_IAA"/>
    <property type="match status" value="1"/>
</dbReference>
<dbReference type="InterPro" id="IPR033389">
    <property type="entry name" value="AUX/IAA_dom"/>
</dbReference>
<proteinExistence type="inferred from homology"/>
<evidence type="ECO:0000256" key="1">
    <source>
        <dbReference type="RuleBase" id="RU004549"/>
    </source>
</evidence>
<reference evidence="3 4" key="1">
    <citation type="submission" date="2024-01" db="EMBL/GenBank/DDBJ databases">
        <title>Genome assemblies of Stephania.</title>
        <authorList>
            <person name="Yang L."/>
        </authorList>
    </citation>
    <scope>NUCLEOTIDE SEQUENCE [LARGE SCALE GENOMIC DNA]</scope>
    <source>
        <strain evidence="3">JXDWG</strain>
        <tissue evidence="3">Leaf</tissue>
    </source>
</reference>
<evidence type="ECO:0000313" key="3">
    <source>
        <dbReference type="EMBL" id="KAK9104551.1"/>
    </source>
</evidence>
<dbReference type="Proteomes" id="UP001419268">
    <property type="component" value="Unassembled WGS sequence"/>
</dbReference>
<dbReference type="Gene3D" id="3.10.20.90">
    <property type="entry name" value="Phosphatidylinositol 3-kinase Catalytic Subunit, Chain A, domain 1"/>
    <property type="match status" value="1"/>
</dbReference>
<comment type="function">
    <text evidence="1">Aux/IAA proteins are short-lived transcriptional factors that function as repressors of early auxin response genes at low auxin concentrations.</text>
</comment>
<comment type="caution">
    <text evidence="3">The sequence shown here is derived from an EMBL/GenBank/DDBJ whole genome shotgun (WGS) entry which is preliminary data.</text>
</comment>
<dbReference type="GO" id="GO:0005634">
    <property type="term" value="C:nucleus"/>
    <property type="evidence" value="ECO:0007669"/>
    <property type="project" value="UniProtKB-SubCell"/>
</dbReference>
<comment type="subunit">
    <text evidence="1">Homodimers and heterodimers.</text>
</comment>
<feature type="domain" description="AUX/IAA" evidence="2">
    <location>
        <begin position="6"/>
        <end position="91"/>
    </location>
</feature>
<comment type="similarity">
    <text evidence="1">Belongs to the Aux/IAA family.</text>
</comment>
<organism evidence="3 4">
    <name type="scientific">Stephania cephalantha</name>
    <dbReference type="NCBI Taxonomy" id="152367"/>
    <lineage>
        <taxon>Eukaryota</taxon>
        <taxon>Viridiplantae</taxon>
        <taxon>Streptophyta</taxon>
        <taxon>Embryophyta</taxon>
        <taxon>Tracheophyta</taxon>
        <taxon>Spermatophyta</taxon>
        <taxon>Magnoliopsida</taxon>
        <taxon>Ranunculales</taxon>
        <taxon>Menispermaceae</taxon>
        <taxon>Menispermoideae</taxon>
        <taxon>Cissampelideae</taxon>
        <taxon>Stephania</taxon>
    </lineage>
</organism>
<comment type="subcellular location">
    <subcellularLocation>
        <location evidence="1">Nucleus</location>
    </subcellularLocation>
</comment>